<dbReference type="Pfam" id="PF01636">
    <property type="entry name" value="APH"/>
    <property type="match status" value="1"/>
</dbReference>
<proteinExistence type="predicted"/>
<evidence type="ECO:0000259" key="1">
    <source>
        <dbReference type="Pfam" id="PF01636"/>
    </source>
</evidence>
<dbReference type="OrthoDB" id="236897at2"/>
<dbReference type="InterPro" id="IPR002575">
    <property type="entry name" value="Aminoglycoside_PTrfase"/>
</dbReference>
<protein>
    <submittedName>
        <fullName evidence="2">Phosphotransferase family enzyme</fullName>
    </submittedName>
</protein>
<keyword evidence="3" id="KW-1185">Reference proteome</keyword>
<comment type="caution">
    <text evidence="2">The sequence shown here is derived from an EMBL/GenBank/DDBJ whole genome shotgun (WGS) entry which is preliminary data.</text>
</comment>
<dbReference type="Gene3D" id="3.90.1200.10">
    <property type="match status" value="1"/>
</dbReference>
<sequence>MSEPSLPGGFVSTVVRVGDTVRRPATARTAFVRELLDLLEAGGWHGAPRFLGMDDQGREVLDYLDGHVAWEAQQPAAVSSDESLAAVARLVREFHGLTAGTPLAGDQEVVCHNDLSPKNTVYRPLGGELRPVAFIDWDTAAPGARVHDIAHVCWQYLGLGPSLPDTAAAARRIRLIADAYGLTDRRALVPTILWWQDRCHRGIDAGADAGDPAMARLRAAGVVTEVRSAYQWVTDHRDTLEHALR</sequence>
<dbReference type="EMBL" id="PVZC01000006">
    <property type="protein sequence ID" value="PRX97165.1"/>
    <property type="molecule type" value="Genomic_DNA"/>
</dbReference>
<gene>
    <name evidence="2" type="ORF">CLV72_106201</name>
</gene>
<organism evidence="2 3">
    <name type="scientific">Allonocardiopsis opalescens</name>
    <dbReference type="NCBI Taxonomy" id="1144618"/>
    <lineage>
        <taxon>Bacteria</taxon>
        <taxon>Bacillati</taxon>
        <taxon>Actinomycetota</taxon>
        <taxon>Actinomycetes</taxon>
        <taxon>Streptosporangiales</taxon>
        <taxon>Allonocardiopsis</taxon>
    </lineage>
</organism>
<dbReference type="Proteomes" id="UP000237846">
    <property type="component" value="Unassembled WGS sequence"/>
</dbReference>
<evidence type="ECO:0000313" key="2">
    <source>
        <dbReference type="EMBL" id="PRX97165.1"/>
    </source>
</evidence>
<keyword evidence="2" id="KW-0808">Transferase</keyword>
<dbReference type="RefSeq" id="WP_106248976.1">
    <property type="nucleotide sequence ID" value="NZ_PVZC01000006.1"/>
</dbReference>
<reference evidence="2 3" key="1">
    <citation type="submission" date="2018-03" db="EMBL/GenBank/DDBJ databases">
        <title>Genomic Encyclopedia of Archaeal and Bacterial Type Strains, Phase II (KMG-II): from individual species to whole genera.</title>
        <authorList>
            <person name="Goeker M."/>
        </authorList>
    </citation>
    <scope>NUCLEOTIDE SEQUENCE [LARGE SCALE GENOMIC DNA]</scope>
    <source>
        <strain evidence="2 3">DSM 45601</strain>
    </source>
</reference>
<dbReference type="GO" id="GO:0016740">
    <property type="term" value="F:transferase activity"/>
    <property type="evidence" value="ECO:0007669"/>
    <property type="project" value="UniProtKB-KW"/>
</dbReference>
<dbReference type="SUPFAM" id="SSF56112">
    <property type="entry name" value="Protein kinase-like (PK-like)"/>
    <property type="match status" value="1"/>
</dbReference>
<evidence type="ECO:0000313" key="3">
    <source>
        <dbReference type="Proteomes" id="UP000237846"/>
    </source>
</evidence>
<name>A0A2T0Q0C6_9ACTN</name>
<feature type="domain" description="Aminoglycoside phosphotransferase" evidence="1">
    <location>
        <begin position="105"/>
        <end position="169"/>
    </location>
</feature>
<dbReference type="InterPro" id="IPR011009">
    <property type="entry name" value="Kinase-like_dom_sf"/>
</dbReference>
<dbReference type="AlphaFoldDB" id="A0A2T0Q0C6"/>
<accession>A0A2T0Q0C6</accession>